<evidence type="ECO:0000313" key="1">
    <source>
        <dbReference type="EMBL" id="GAA4357915.1"/>
    </source>
</evidence>
<protein>
    <submittedName>
        <fullName evidence="1">Uncharacterized protein</fullName>
    </submittedName>
</protein>
<comment type="caution">
    <text evidence="1">The sequence shown here is derived from an EMBL/GenBank/DDBJ whole genome shotgun (WGS) entry which is preliminary data.</text>
</comment>
<organism evidence="1 2">
    <name type="scientific">Variovorax defluvii</name>
    <dbReference type="NCBI Taxonomy" id="913761"/>
    <lineage>
        <taxon>Bacteria</taxon>
        <taxon>Pseudomonadati</taxon>
        <taxon>Pseudomonadota</taxon>
        <taxon>Betaproteobacteria</taxon>
        <taxon>Burkholderiales</taxon>
        <taxon>Comamonadaceae</taxon>
        <taxon>Variovorax</taxon>
    </lineage>
</organism>
<name>A0ABP8IGC8_9BURK</name>
<gene>
    <name evidence="1" type="ORF">GCM10023165_52360</name>
</gene>
<dbReference type="EMBL" id="BAABGJ010000081">
    <property type="protein sequence ID" value="GAA4357915.1"/>
    <property type="molecule type" value="Genomic_DNA"/>
</dbReference>
<proteinExistence type="predicted"/>
<dbReference type="Proteomes" id="UP001500975">
    <property type="component" value="Unassembled WGS sequence"/>
</dbReference>
<accession>A0ABP8IGC8</accession>
<keyword evidence="2" id="KW-1185">Reference proteome</keyword>
<reference evidence="2" key="1">
    <citation type="journal article" date="2019" name="Int. J. Syst. Evol. Microbiol.">
        <title>The Global Catalogue of Microorganisms (GCM) 10K type strain sequencing project: providing services to taxonomists for standard genome sequencing and annotation.</title>
        <authorList>
            <consortium name="The Broad Institute Genomics Platform"/>
            <consortium name="The Broad Institute Genome Sequencing Center for Infectious Disease"/>
            <person name="Wu L."/>
            <person name="Ma J."/>
        </authorList>
    </citation>
    <scope>NUCLEOTIDE SEQUENCE [LARGE SCALE GENOMIC DNA]</scope>
    <source>
        <strain evidence="2">JCM 17804</strain>
    </source>
</reference>
<sequence length="1064" mass="118288">MRVMDAPSIRLACSVSKDGRVEIQCIEGSDPDLWSAIPVCVEALTGPGTCRTSSDGCVIVLPHVVDAKTTIGYVKAAEASINLLFQLGLIAPEAARVLKNFPNVVSFVDRNGPTNFRLNSHFGGKPPIKKLPSESIVQFTAALIDAGYPGAGCNLLVHCGTKLKYLMPLVLSQRTAAFGHWPHPRSLLIQMLKQVGNQLQPEGAPLLRDLIASRELPSWIKEALAPQLPEDTRVKEAREAADKARTAVEALRVAWVMETDSPASMRRVLLNLPGKPCNDMSRLRDLARVLAAEFSDDGFKTRLADELAQVARERLLTAWGMPKAKPWEFLTEIPEASESAPPRDLLPFLYVVHTSFFLGAAQLAIWLPMLADIEKHRWRDTEAAKLKAILDEILAALFQAREQKQLPEIEIESALQTLNRIYENVSAGFGIPYTASSATLLDGPAGYQAAMQECEILLKPCSDDDVLRGRGLTIQRALGTILRGEDADASVEMTGGEQQAILDALLDDPAWRSFVHWMAKAANYDVLQTVMVSLLGPKLHLEPAKLYLTLFAAPTDHDRFALAVAICPLVPTLPLDDSAQGLADLLTNEWSYRQDGLRLILEACVGSGKPSTWDELRQACKALKMYPFLLGTAAIRKLLSGAPADVQSSVDQFCQSREGTRWSLCLPMSVLADCVLRFDLRNTPFLKEVTHLLSQKVRFTSHTLDEPTWIYDALNGAPADPWRRLEFSILISALDEDGTMLAAGRLCSAFPKQRDEKRLQATIFRSKLSPLPGTSVEQMTQVEKERWKEKFTDWLSGFHWNRKMLLRVCVMILSHLIDSKVSVATMGYVMTVMEEESSRHPTESSFADLLSDFRTAMKARKREARNDHVITLPLPPSAHGTLQLGNVPSLTEVGQDLLALAQTVDTLIQKDLLYIELQMMVNSGALMRQPNLLLALLMRARLYGGYSRPSPEQLAWLGEQCCTWTSAGSEFVRLLSDLLHRWSDADWVKADPEQLAAFMSGVLRLTVRYLDLKPMKFGENRKALHRLTKLVDMSFDRCIAVPTDAEHFQNCLELRASLKMWLDA</sequence>
<evidence type="ECO:0000313" key="2">
    <source>
        <dbReference type="Proteomes" id="UP001500975"/>
    </source>
</evidence>